<comment type="caution">
    <text evidence="1">The sequence shown here is derived from an EMBL/GenBank/DDBJ whole genome shotgun (WGS) entry which is preliminary data.</text>
</comment>
<organism evidence="1 2">
    <name type="scientific">Deinococcus multiflagellatus</name>
    <dbReference type="NCBI Taxonomy" id="1656887"/>
    <lineage>
        <taxon>Bacteria</taxon>
        <taxon>Thermotogati</taxon>
        <taxon>Deinococcota</taxon>
        <taxon>Deinococci</taxon>
        <taxon>Deinococcales</taxon>
        <taxon>Deinococcaceae</taxon>
        <taxon>Deinococcus</taxon>
    </lineage>
</organism>
<dbReference type="Proteomes" id="UP001596317">
    <property type="component" value="Unassembled WGS sequence"/>
</dbReference>
<name>A0ABW1ZPI8_9DEIO</name>
<sequence length="91" mass="10418">MKRYVEESVQGPDVPYGFILAAACDFSKKAYDAFRLALIGTGVQEFQIWGKAELEDMLFQPKNDHLLFAYFGISLQVKKRTRQTKLRSLLA</sequence>
<dbReference type="RefSeq" id="WP_380058752.1">
    <property type="nucleotide sequence ID" value="NZ_JBHSWB010000002.1"/>
</dbReference>
<evidence type="ECO:0000313" key="2">
    <source>
        <dbReference type="Proteomes" id="UP001596317"/>
    </source>
</evidence>
<dbReference type="EMBL" id="JBHSWB010000002">
    <property type="protein sequence ID" value="MFC6662821.1"/>
    <property type="molecule type" value="Genomic_DNA"/>
</dbReference>
<reference evidence="2" key="1">
    <citation type="journal article" date="2019" name="Int. J. Syst. Evol. Microbiol.">
        <title>The Global Catalogue of Microorganisms (GCM) 10K type strain sequencing project: providing services to taxonomists for standard genome sequencing and annotation.</title>
        <authorList>
            <consortium name="The Broad Institute Genomics Platform"/>
            <consortium name="The Broad Institute Genome Sequencing Center for Infectious Disease"/>
            <person name="Wu L."/>
            <person name="Ma J."/>
        </authorList>
    </citation>
    <scope>NUCLEOTIDE SEQUENCE [LARGE SCALE GENOMIC DNA]</scope>
    <source>
        <strain evidence="2">CCUG 63830</strain>
    </source>
</reference>
<keyword evidence="2" id="KW-1185">Reference proteome</keyword>
<evidence type="ECO:0000313" key="1">
    <source>
        <dbReference type="EMBL" id="MFC6662821.1"/>
    </source>
</evidence>
<proteinExistence type="predicted"/>
<accession>A0ABW1ZPI8</accession>
<gene>
    <name evidence="1" type="ORF">ACFP90_22515</name>
</gene>
<protein>
    <submittedName>
        <fullName evidence="1">Uncharacterized protein</fullName>
    </submittedName>
</protein>
<dbReference type="PROSITE" id="PS51257">
    <property type="entry name" value="PROKAR_LIPOPROTEIN"/>
    <property type="match status" value="1"/>
</dbReference>